<protein>
    <submittedName>
        <fullName evidence="1">Uncharacterized protein</fullName>
    </submittedName>
</protein>
<reference evidence="1 2" key="1">
    <citation type="submission" date="2014-04" db="EMBL/GenBank/DDBJ databases">
        <title>Draft genome sequence of Hydrogenovibrio marinus MH-110, a model organism for aerobic H2 metabolism.</title>
        <authorList>
            <person name="Cha H.J."/>
            <person name="Jo B.H."/>
            <person name="Hwang B.H."/>
        </authorList>
    </citation>
    <scope>NUCLEOTIDE SEQUENCE [LARGE SCALE GENOMIC DNA]</scope>
    <source>
        <strain evidence="1 2">MH-110</strain>
    </source>
</reference>
<proteinExistence type="predicted"/>
<organism evidence="1 2">
    <name type="scientific">Hydrogenovibrio marinus</name>
    <dbReference type="NCBI Taxonomy" id="28885"/>
    <lineage>
        <taxon>Bacteria</taxon>
        <taxon>Pseudomonadati</taxon>
        <taxon>Pseudomonadota</taxon>
        <taxon>Gammaproteobacteria</taxon>
        <taxon>Thiotrichales</taxon>
        <taxon>Piscirickettsiaceae</taxon>
        <taxon>Hydrogenovibrio</taxon>
    </lineage>
</organism>
<dbReference type="EMBL" id="JMIU01000001">
    <property type="protein sequence ID" value="KDN95272.1"/>
    <property type="molecule type" value="Genomic_DNA"/>
</dbReference>
<evidence type="ECO:0000313" key="2">
    <source>
        <dbReference type="Proteomes" id="UP000027341"/>
    </source>
</evidence>
<dbReference type="Proteomes" id="UP000027341">
    <property type="component" value="Unassembled WGS sequence"/>
</dbReference>
<name>A0A066ZP55_HYDMR</name>
<comment type="caution">
    <text evidence="1">The sequence shown here is derived from an EMBL/GenBank/DDBJ whole genome shotgun (WGS) entry which is preliminary data.</text>
</comment>
<dbReference type="STRING" id="28885.EI16_02910"/>
<evidence type="ECO:0000313" key="1">
    <source>
        <dbReference type="EMBL" id="KDN95272.1"/>
    </source>
</evidence>
<accession>A0A066ZP55</accession>
<sequence>MSEVLNIKYRLKAKQLLDAFDLNLKRLKEEGVDADGNESEAGTIDLLSEWLEEAIENGVEMDELHERARQLAQFAFERGYTQHEVEELLTMRPNPNGKRPE</sequence>
<keyword evidence="2" id="KW-1185">Reference proteome</keyword>
<gene>
    <name evidence="1" type="ORF">EI16_02910</name>
</gene>
<dbReference type="AlphaFoldDB" id="A0A066ZP55"/>
<dbReference type="RefSeq" id="WP_029909219.1">
    <property type="nucleotide sequence ID" value="NZ_AP020335.1"/>
</dbReference>